<reference evidence="1" key="1">
    <citation type="submission" date="2023-03" db="EMBL/GenBank/DDBJ databases">
        <title>Chromosome-scale reference genome and RAD-based genetic map of yellow starthistle (Centaurea solstitialis) reveal putative structural variation and QTLs associated with invader traits.</title>
        <authorList>
            <person name="Reatini B."/>
            <person name="Cang F.A."/>
            <person name="Jiang Q."/>
            <person name="Mckibben M.T.W."/>
            <person name="Barker M.S."/>
            <person name="Rieseberg L.H."/>
            <person name="Dlugosch K.M."/>
        </authorList>
    </citation>
    <scope>NUCLEOTIDE SEQUENCE</scope>
    <source>
        <strain evidence="1">CAN-66</strain>
        <tissue evidence="1">Leaf</tissue>
    </source>
</reference>
<evidence type="ECO:0000313" key="1">
    <source>
        <dbReference type="EMBL" id="KAJ9550982.1"/>
    </source>
</evidence>
<dbReference type="EMBL" id="JARYMX010000004">
    <property type="protein sequence ID" value="KAJ9550982.1"/>
    <property type="molecule type" value="Genomic_DNA"/>
</dbReference>
<protein>
    <submittedName>
        <fullName evidence="1">Uncharacterized protein</fullName>
    </submittedName>
</protein>
<accession>A0AA38W8J3</accession>
<proteinExistence type="predicted"/>
<name>A0AA38W8J3_9ASTR</name>
<comment type="caution">
    <text evidence="1">The sequence shown here is derived from an EMBL/GenBank/DDBJ whole genome shotgun (WGS) entry which is preliminary data.</text>
</comment>
<evidence type="ECO:0000313" key="2">
    <source>
        <dbReference type="Proteomes" id="UP001172457"/>
    </source>
</evidence>
<organism evidence="1 2">
    <name type="scientific">Centaurea solstitialis</name>
    <name type="common">yellow star-thistle</name>
    <dbReference type="NCBI Taxonomy" id="347529"/>
    <lineage>
        <taxon>Eukaryota</taxon>
        <taxon>Viridiplantae</taxon>
        <taxon>Streptophyta</taxon>
        <taxon>Embryophyta</taxon>
        <taxon>Tracheophyta</taxon>
        <taxon>Spermatophyta</taxon>
        <taxon>Magnoliopsida</taxon>
        <taxon>eudicotyledons</taxon>
        <taxon>Gunneridae</taxon>
        <taxon>Pentapetalae</taxon>
        <taxon>asterids</taxon>
        <taxon>campanulids</taxon>
        <taxon>Asterales</taxon>
        <taxon>Asteraceae</taxon>
        <taxon>Carduoideae</taxon>
        <taxon>Cardueae</taxon>
        <taxon>Centaureinae</taxon>
        <taxon>Centaurea</taxon>
    </lineage>
</organism>
<dbReference type="AlphaFoldDB" id="A0AA38W8J3"/>
<dbReference type="Proteomes" id="UP001172457">
    <property type="component" value="Chromosome 4"/>
</dbReference>
<gene>
    <name evidence="1" type="ORF">OSB04_015027</name>
</gene>
<sequence length="85" mass="9648">MFVYQPQGIRLDKSSLSAGKHQEFITKSSSSINGDDQGLSMATDEVSAAGTMIIEKRRLISSHGHWLPKIHEDYYGPRYHLPRHH</sequence>
<keyword evidence="2" id="KW-1185">Reference proteome</keyword>